<dbReference type="InterPro" id="IPR037914">
    <property type="entry name" value="SpoVT-AbrB_sf"/>
</dbReference>
<organism evidence="1 2">
    <name type="scientific">Candidatus Nealsonbacteria bacterium CG18_big_fil_WC_8_21_14_2_50_37_10</name>
    <dbReference type="NCBI Taxonomy" id="1974717"/>
    <lineage>
        <taxon>Bacteria</taxon>
        <taxon>Candidatus Nealsoniibacteriota</taxon>
    </lineage>
</organism>
<comment type="caution">
    <text evidence="1">The sequence shown here is derived from an EMBL/GenBank/DDBJ whole genome shotgun (WGS) entry which is preliminary data.</text>
</comment>
<protein>
    <recommendedName>
        <fullName evidence="3">SpoVT-AbrB domain-containing protein</fullName>
    </recommendedName>
</protein>
<dbReference type="SUPFAM" id="SSF89447">
    <property type="entry name" value="AbrB/MazE/MraZ-like"/>
    <property type="match status" value="1"/>
</dbReference>
<evidence type="ECO:0000313" key="1">
    <source>
        <dbReference type="EMBL" id="PIQ05612.1"/>
    </source>
</evidence>
<evidence type="ECO:0000313" key="2">
    <source>
        <dbReference type="Proteomes" id="UP000230778"/>
    </source>
</evidence>
<dbReference type="Proteomes" id="UP000230778">
    <property type="component" value="Unassembled WGS sequence"/>
</dbReference>
<sequence length="181" mass="20795">MIKIKKGEIKLNSKGRFLLPKEERAVFWGKVIVITREDCFLFLTEEEWNRNVQKRLTVLKGKELRKMRRALGSSAFLQKIDSQGMVLIPKLLRKEVEMKRIELLEVLDELDPVDETKDSQSRGGGEGAKRYPAGEFCTVCNHPLPQLDPRDTCFRCQARGIMGNPRKPIDKNKKGQKGGER</sequence>
<reference evidence="1 2" key="1">
    <citation type="submission" date="2017-09" db="EMBL/GenBank/DDBJ databases">
        <title>Depth-based differentiation of microbial function through sediment-hosted aquifers and enrichment of novel symbionts in the deep terrestrial subsurface.</title>
        <authorList>
            <person name="Probst A.J."/>
            <person name="Ladd B."/>
            <person name="Jarett J.K."/>
            <person name="Geller-Mcgrath D.E."/>
            <person name="Sieber C.M."/>
            <person name="Emerson J.B."/>
            <person name="Anantharaman K."/>
            <person name="Thomas B.C."/>
            <person name="Malmstrom R."/>
            <person name="Stieglmeier M."/>
            <person name="Klingl A."/>
            <person name="Woyke T."/>
            <person name="Ryan C.M."/>
            <person name="Banfield J.F."/>
        </authorList>
    </citation>
    <scope>NUCLEOTIDE SEQUENCE [LARGE SCALE GENOMIC DNA]</scope>
    <source>
        <strain evidence="1">CG18_big_fil_WC_8_21_14_2_50_37_10</strain>
    </source>
</reference>
<dbReference type="InterPro" id="IPR038619">
    <property type="entry name" value="MraZ_sf"/>
</dbReference>
<dbReference type="AlphaFoldDB" id="A0A2H0FGA5"/>
<dbReference type="EMBL" id="PCUC01000140">
    <property type="protein sequence ID" value="PIQ05612.1"/>
    <property type="molecule type" value="Genomic_DNA"/>
</dbReference>
<gene>
    <name evidence="1" type="ORF">COW72_02655</name>
</gene>
<dbReference type="Gene3D" id="3.40.1550.20">
    <property type="entry name" value="Transcriptional regulator MraZ domain"/>
    <property type="match status" value="1"/>
</dbReference>
<evidence type="ECO:0008006" key="3">
    <source>
        <dbReference type="Google" id="ProtNLM"/>
    </source>
</evidence>
<name>A0A2H0FGA5_9BACT</name>
<accession>A0A2H0FGA5</accession>
<proteinExistence type="predicted"/>